<proteinExistence type="predicted"/>
<feature type="compositionally biased region" description="Basic and acidic residues" evidence="1">
    <location>
        <begin position="116"/>
        <end position="130"/>
    </location>
</feature>
<organism evidence="2 3">
    <name type="scientific">Cherax quadricarinatus</name>
    <name type="common">Australian red claw crayfish</name>
    <dbReference type="NCBI Taxonomy" id="27406"/>
    <lineage>
        <taxon>Eukaryota</taxon>
        <taxon>Metazoa</taxon>
        <taxon>Ecdysozoa</taxon>
        <taxon>Arthropoda</taxon>
        <taxon>Crustacea</taxon>
        <taxon>Multicrustacea</taxon>
        <taxon>Malacostraca</taxon>
        <taxon>Eumalacostraca</taxon>
        <taxon>Eucarida</taxon>
        <taxon>Decapoda</taxon>
        <taxon>Pleocyemata</taxon>
        <taxon>Astacidea</taxon>
        <taxon>Parastacoidea</taxon>
        <taxon>Parastacidae</taxon>
        <taxon>Cherax</taxon>
    </lineage>
</organism>
<keyword evidence="3" id="KW-1185">Reference proteome</keyword>
<evidence type="ECO:0000313" key="2">
    <source>
        <dbReference type="EMBL" id="KAK8748925.1"/>
    </source>
</evidence>
<feature type="compositionally biased region" description="Basic and acidic residues" evidence="1">
    <location>
        <begin position="147"/>
        <end position="172"/>
    </location>
</feature>
<reference evidence="2 3" key="1">
    <citation type="journal article" date="2024" name="BMC Genomics">
        <title>Genome assembly of redclaw crayfish (Cherax quadricarinatus) provides insights into its immune adaptation and hypoxia tolerance.</title>
        <authorList>
            <person name="Liu Z."/>
            <person name="Zheng J."/>
            <person name="Li H."/>
            <person name="Fang K."/>
            <person name="Wang S."/>
            <person name="He J."/>
            <person name="Zhou D."/>
            <person name="Weng S."/>
            <person name="Chi M."/>
            <person name="Gu Z."/>
            <person name="He J."/>
            <person name="Li F."/>
            <person name="Wang M."/>
        </authorList>
    </citation>
    <scope>NUCLEOTIDE SEQUENCE [LARGE SCALE GENOMIC DNA]</scope>
    <source>
        <strain evidence="2">ZL_2023a</strain>
    </source>
</reference>
<dbReference type="AlphaFoldDB" id="A0AAW0Y0R5"/>
<protein>
    <submittedName>
        <fullName evidence="2">Uncharacterized protein</fullName>
    </submittedName>
</protein>
<feature type="compositionally biased region" description="Pro residues" evidence="1">
    <location>
        <begin position="88"/>
        <end position="103"/>
    </location>
</feature>
<dbReference type="EMBL" id="JARKIK010000010">
    <property type="protein sequence ID" value="KAK8748925.1"/>
    <property type="molecule type" value="Genomic_DNA"/>
</dbReference>
<feature type="region of interest" description="Disordered" evidence="1">
    <location>
        <begin position="86"/>
        <end position="172"/>
    </location>
</feature>
<comment type="caution">
    <text evidence="2">The sequence shown here is derived from an EMBL/GenBank/DDBJ whole genome shotgun (WGS) entry which is preliminary data.</text>
</comment>
<evidence type="ECO:0000313" key="3">
    <source>
        <dbReference type="Proteomes" id="UP001445076"/>
    </source>
</evidence>
<dbReference type="Proteomes" id="UP001445076">
    <property type="component" value="Unassembled WGS sequence"/>
</dbReference>
<gene>
    <name evidence="2" type="ORF">OTU49_015594</name>
</gene>
<name>A0AAW0Y0R5_CHEQU</name>
<evidence type="ECO:0000256" key="1">
    <source>
        <dbReference type="SAM" id="MobiDB-lite"/>
    </source>
</evidence>
<feature type="non-terminal residue" evidence="2">
    <location>
        <position position="1"/>
    </location>
</feature>
<accession>A0AAW0Y0R5</accession>
<sequence length="234" mass="26727">TFSHSRSDTTVEMLNFYVTCAVPFGYIQDIDFDSEGIQSDMLWHNLETRRGLPPLPDVILSNTPPPSPLRRAHSYLSFFPEKPTHALPTPPLAPPALDTPPLTPSETHARAASVEHIQEVRRRLQNDHPEPQSPHTLPQLSWPLPRPQEEGSQEEREGNQGAEGERGDDERRWRMVGRDLQKIADEFQLHHGKVGVKRESEEETLNLSVPVALTRCLSASILFLVWWRLFNKFH</sequence>